<keyword evidence="2" id="KW-1133">Transmembrane helix</keyword>
<keyword evidence="4" id="KW-1185">Reference proteome</keyword>
<feature type="transmembrane region" description="Helical" evidence="2">
    <location>
        <begin position="85"/>
        <end position="102"/>
    </location>
</feature>
<proteinExistence type="predicted"/>
<evidence type="ECO:0000313" key="4">
    <source>
        <dbReference type="Proteomes" id="UP000542776"/>
    </source>
</evidence>
<keyword evidence="2" id="KW-0812">Transmembrane</keyword>
<feature type="region of interest" description="Disordered" evidence="1">
    <location>
        <begin position="133"/>
        <end position="189"/>
    </location>
</feature>
<accession>A0A7W6ECQ6</accession>
<feature type="compositionally biased region" description="Gly residues" evidence="1">
    <location>
        <begin position="174"/>
        <end position="189"/>
    </location>
</feature>
<evidence type="ECO:0000256" key="1">
    <source>
        <dbReference type="SAM" id="MobiDB-lite"/>
    </source>
</evidence>
<gene>
    <name evidence="3" type="ORF">GGR04_001452</name>
</gene>
<feature type="transmembrane region" description="Helical" evidence="2">
    <location>
        <begin position="46"/>
        <end position="64"/>
    </location>
</feature>
<sequence>MSNLAAALLALVFFAPLAFVYGRQVAGGLHRAARAAGLADARGRLALVWPKLVLPLVLGPAMLYRLAGASPLAGETASSGTLRTALSLLWFAGSIAAILFFLTIPFVLGRLFGVAAALAGAFAAVRDEPLRFGTRERRRDRPAGAGEGGDGGIAGGATGVRRHDEPAAPDGDASDGGDGGGGDGGGGGD</sequence>
<evidence type="ECO:0000256" key="2">
    <source>
        <dbReference type="SAM" id="Phobius"/>
    </source>
</evidence>
<feature type="compositionally biased region" description="Basic and acidic residues" evidence="1">
    <location>
        <begin position="133"/>
        <end position="142"/>
    </location>
</feature>
<keyword evidence="2" id="KW-0472">Membrane</keyword>
<protein>
    <submittedName>
        <fullName evidence="3">Uncharacterized protein</fullName>
    </submittedName>
</protein>
<dbReference type="RefSeq" id="WP_183199166.1">
    <property type="nucleotide sequence ID" value="NZ_JACIEK010000002.1"/>
</dbReference>
<dbReference type="AlphaFoldDB" id="A0A7W6ECQ6"/>
<reference evidence="3 4" key="1">
    <citation type="submission" date="2020-08" db="EMBL/GenBank/DDBJ databases">
        <title>Genomic Encyclopedia of Type Strains, Phase IV (KMG-IV): sequencing the most valuable type-strain genomes for metagenomic binning, comparative biology and taxonomic classification.</title>
        <authorList>
            <person name="Goeker M."/>
        </authorList>
    </citation>
    <scope>NUCLEOTIDE SEQUENCE [LARGE SCALE GENOMIC DNA]</scope>
    <source>
        <strain evidence="3 4">DSM 102238</strain>
    </source>
</reference>
<evidence type="ECO:0000313" key="3">
    <source>
        <dbReference type="EMBL" id="MBB3997616.1"/>
    </source>
</evidence>
<comment type="caution">
    <text evidence="3">The sequence shown here is derived from an EMBL/GenBank/DDBJ whole genome shotgun (WGS) entry which is preliminary data.</text>
</comment>
<dbReference type="EMBL" id="JACIEK010000002">
    <property type="protein sequence ID" value="MBB3997616.1"/>
    <property type="molecule type" value="Genomic_DNA"/>
</dbReference>
<name>A0A7W6ECQ6_9HYPH</name>
<organism evidence="3 4">
    <name type="scientific">Aureimonas pseudogalii</name>
    <dbReference type="NCBI Taxonomy" id="1744844"/>
    <lineage>
        <taxon>Bacteria</taxon>
        <taxon>Pseudomonadati</taxon>
        <taxon>Pseudomonadota</taxon>
        <taxon>Alphaproteobacteria</taxon>
        <taxon>Hyphomicrobiales</taxon>
        <taxon>Aurantimonadaceae</taxon>
        <taxon>Aureimonas</taxon>
    </lineage>
</organism>
<feature type="compositionally biased region" description="Gly residues" evidence="1">
    <location>
        <begin position="145"/>
        <end position="158"/>
    </location>
</feature>
<feature type="transmembrane region" description="Helical" evidence="2">
    <location>
        <begin position="108"/>
        <end position="125"/>
    </location>
</feature>
<dbReference type="Proteomes" id="UP000542776">
    <property type="component" value="Unassembled WGS sequence"/>
</dbReference>